<evidence type="ECO:0000313" key="1">
    <source>
        <dbReference type="EMBL" id="GBM95041.1"/>
    </source>
</evidence>
<dbReference type="EMBL" id="BGPR01004022">
    <property type="protein sequence ID" value="GBM95041.1"/>
    <property type="molecule type" value="Genomic_DNA"/>
</dbReference>
<reference evidence="1 2" key="1">
    <citation type="journal article" date="2019" name="Sci. Rep.">
        <title>Orb-weaving spider Araneus ventricosus genome elucidates the spidroin gene catalogue.</title>
        <authorList>
            <person name="Kono N."/>
            <person name="Nakamura H."/>
            <person name="Ohtoshi R."/>
            <person name="Moran D.A.P."/>
            <person name="Shinohara A."/>
            <person name="Yoshida Y."/>
            <person name="Fujiwara M."/>
            <person name="Mori M."/>
            <person name="Tomita M."/>
            <person name="Arakawa K."/>
        </authorList>
    </citation>
    <scope>NUCLEOTIDE SEQUENCE [LARGE SCALE GENOMIC DNA]</scope>
</reference>
<gene>
    <name evidence="1" type="ORF">AVEN_196195_1</name>
</gene>
<comment type="caution">
    <text evidence="1">The sequence shown here is derived from an EMBL/GenBank/DDBJ whole genome shotgun (WGS) entry which is preliminary data.</text>
</comment>
<proteinExistence type="predicted"/>
<dbReference type="Proteomes" id="UP000499080">
    <property type="component" value="Unassembled WGS sequence"/>
</dbReference>
<protein>
    <submittedName>
        <fullName evidence="1">Uncharacterized protein</fullName>
    </submittedName>
</protein>
<dbReference type="AlphaFoldDB" id="A0A4Y2JXM2"/>
<evidence type="ECO:0000313" key="2">
    <source>
        <dbReference type="Proteomes" id="UP000499080"/>
    </source>
</evidence>
<keyword evidence="2" id="KW-1185">Reference proteome</keyword>
<accession>A0A4Y2JXM2</accession>
<name>A0A4Y2JXM2_ARAVE</name>
<organism evidence="1 2">
    <name type="scientific">Araneus ventricosus</name>
    <name type="common">Orbweaver spider</name>
    <name type="synonym">Epeira ventricosa</name>
    <dbReference type="NCBI Taxonomy" id="182803"/>
    <lineage>
        <taxon>Eukaryota</taxon>
        <taxon>Metazoa</taxon>
        <taxon>Ecdysozoa</taxon>
        <taxon>Arthropoda</taxon>
        <taxon>Chelicerata</taxon>
        <taxon>Arachnida</taxon>
        <taxon>Araneae</taxon>
        <taxon>Araneomorphae</taxon>
        <taxon>Entelegynae</taxon>
        <taxon>Araneoidea</taxon>
        <taxon>Araneidae</taxon>
        <taxon>Araneus</taxon>
    </lineage>
</organism>
<sequence length="138" mass="15519">MCTNRGAATATAHEVMGNLIAEEDGETVSYLKTHVEQKQHFLINLALTEIQSNCHIAFAVSPSRIAIRLLDGDLTAHSLLHLQLPLVLIHTENPIYNISRKSNKEIVQQIENLSFGMSVRWQINLPLSSLFLPWHVLE</sequence>